<dbReference type="EMBL" id="FNMZ01000001">
    <property type="protein sequence ID" value="SDW38889.1"/>
    <property type="molecule type" value="Genomic_DNA"/>
</dbReference>
<reference evidence="1 2" key="1">
    <citation type="submission" date="2016-10" db="EMBL/GenBank/DDBJ databases">
        <authorList>
            <person name="de Groot N.N."/>
        </authorList>
    </citation>
    <scope>NUCLEOTIDE SEQUENCE [LARGE SCALE GENOMIC DNA]</scope>
    <source>
        <strain evidence="1 2">DSM 17890</strain>
    </source>
</reference>
<protein>
    <submittedName>
        <fullName evidence="1">Uncharacterized conserved protein, DUF924 family</fullName>
    </submittedName>
</protein>
<dbReference type="Proteomes" id="UP000199118">
    <property type="component" value="Unassembled WGS sequence"/>
</dbReference>
<dbReference type="InterPro" id="IPR010323">
    <property type="entry name" value="DUF924"/>
</dbReference>
<proteinExistence type="predicted"/>
<sequence>MTASAREIVDFWLNQVGPAGWYGGGEALDERIRRRYLPTWKAARGGAFDHWRGTPAGALGLLILIDQFPRNMFRGSGLSFATDARARRIARMAIAAGHDLATPLEARNFLYLPFAHSEAMADQDLCVHLAHSRMGPPTPDRGLHAEAHRAVIARFGRFPYRNDALGRVSTEEEIAWMEEGGYMVEVRRLQAERAGRAA</sequence>
<dbReference type="RefSeq" id="WP_092679882.1">
    <property type="nucleotide sequence ID" value="NZ_FNMZ01000001.1"/>
</dbReference>
<dbReference type="InterPro" id="IPR011990">
    <property type="entry name" value="TPR-like_helical_dom_sf"/>
</dbReference>
<dbReference type="SUPFAM" id="SSF48452">
    <property type="entry name" value="TPR-like"/>
    <property type="match status" value="1"/>
</dbReference>
<evidence type="ECO:0000313" key="1">
    <source>
        <dbReference type="EMBL" id="SDW38889.1"/>
    </source>
</evidence>
<dbReference type="OrthoDB" id="7593450at2"/>
<name>A0A1H2T6H9_9RHOB</name>
<dbReference type="STRING" id="356660.SAMN05444336_101887"/>
<evidence type="ECO:0000313" key="2">
    <source>
        <dbReference type="Proteomes" id="UP000199118"/>
    </source>
</evidence>
<keyword evidence="2" id="KW-1185">Reference proteome</keyword>
<organism evidence="1 2">
    <name type="scientific">Albimonas donghaensis</name>
    <dbReference type="NCBI Taxonomy" id="356660"/>
    <lineage>
        <taxon>Bacteria</taxon>
        <taxon>Pseudomonadati</taxon>
        <taxon>Pseudomonadota</taxon>
        <taxon>Alphaproteobacteria</taxon>
        <taxon>Rhodobacterales</taxon>
        <taxon>Paracoccaceae</taxon>
        <taxon>Albimonas</taxon>
    </lineage>
</organism>
<gene>
    <name evidence="1" type="ORF">SAMN05444336_101887</name>
</gene>
<accession>A0A1H2T6H9</accession>
<dbReference type="Gene3D" id="1.25.40.10">
    <property type="entry name" value="Tetratricopeptide repeat domain"/>
    <property type="match status" value="1"/>
</dbReference>
<dbReference type="AlphaFoldDB" id="A0A1H2T6H9"/>
<dbReference type="Pfam" id="PF06041">
    <property type="entry name" value="DUF924"/>
    <property type="match status" value="1"/>
</dbReference>
<dbReference type="Gene3D" id="1.20.58.320">
    <property type="entry name" value="TPR-like"/>
    <property type="match status" value="1"/>
</dbReference>